<sequence length="836" mass="94034">MSSTIDFAIDLGTTNSLIAKGQFGTIEVYKNPIGHKETLPSVVGFRNDRILIGDKAREYVEKDPENVFGGFKRKMGTSETFFVKNLQAQKTPIELSALVLKELKTFVHNAPAIPSVVITIPASFDTVQSNATKKAGYEAGFKEVVLLQEPIAACLAFANKSDGGQKQGKWLVYDLGGGTFDVAIVSISDAELTVIDHKGDNYLGGLDFDNLLVERIILKQLFQRPNLKNLQAKAANQAIEFKRLYQILLHKAENAKKELSVSPQTEVEISVEDDSGDIQDIILTLTRADFNSCIEDKALYTIDLINELLQRNALATTDIQQVVLVGGSTYIPLVRELIERKLNIGVNASVDPTTAVVVGAAQYAATKRAEAQADVPAQPRSTSTTARIRVKASYLKTSMDTEELFLATLEGDITNLHYRIQREDGGYDSGLKKATEKIREYLTLLPGQLSRFQVKFFDDRNDPVEAEIDPIEIVQGKYNIHGQPLPNDICLEVDDLQERTTKLELIFGKNSVLPLKKTIYREVSKTIYKNSKDKLIVSILEGDRFAFPSTNQVIGLIEINPEELNADLVKGSDLEIKLEISESRDINVNVYLSMTEQEFKNVFSPSERYVSIGKLEEEVDILIAKLKSELRQNEATEDYETAGKLDTYLQEAMVIRQGLDNLNTSLNSDEKYHLEERKRKLAQKYDQLGRLRKLTAARTEYFEVKSRLVYEFSQSDEARVKYETQYKQAIDSEPGFVASESVFLVEAKTKQLRIILNDVLLNSRDFLISLYYDLAGRSKDEFTDKQRAIGYLEQGEKALERQNYNELKVINLNLLQLLPDKSEYVRLKNFKGTGIG</sequence>
<evidence type="ECO:0000313" key="4">
    <source>
        <dbReference type="EMBL" id="MBT1709912.1"/>
    </source>
</evidence>
<accession>A0AAP2E1I8</accession>
<reference evidence="4 5" key="1">
    <citation type="submission" date="2021-05" db="EMBL/GenBank/DDBJ databases">
        <title>A Polyphasic approach of four new species of the genus Ohtaekwangia: Ohtaekwangia histidinii sp. nov., Ohtaekwangia cretensis sp. nov., Ohtaekwangia indiensis sp. nov., Ohtaekwangia reichenbachii sp. nov. from diverse environment.</title>
        <authorList>
            <person name="Octaviana S."/>
        </authorList>
    </citation>
    <scope>NUCLEOTIDE SEQUENCE [LARGE SCALE GENOMIC DNA]</scope>
    <source>
        <strain evidence="4 5">PWU5</strain>
    </source>
</reference>
<dbReference type="Pfam" id="PF00012">
    <property type="entry name" value="HSP70"/>
    <property type="match status" value="1"/>
</dbReference>
<dbReference type="CDD" id="cd24029">
    <property type="entry name" value="ASKHA_NBD_HSP70_DnaK_HscA_HscC"/>
    <property type="match status" value="1"/>
</dbReference>
<dbReference type="Gene3D" id="3.30.420.40">
    <property type="match status" value="2"/>
</dbReference>
<dbReference type="EMBL" id="JAHESE010000017">
    <property type="protein sequence ID" value="MBT1709912.1"/>
    <property type="molecule type" value="Genomic_DNA"/>
</dbReference>
<proteinExistence type="inferred from homology"/>
<gene>
    <name evidence="4" type="ORF">KK062_16825</name>
</gene>
<comment type="similarity">
    <text evidence="1">Belongs to the heat shock protein 70 family.</text>
</comment>
<dbReference type="SUPFAM" id="SSF53067">
    <property type="entry name" value="Actin-like ATPase domain"/>
    <property type="match status" value="2"/>
</dbReference>
<dbReference type="InterPro" id="IPR013126">
    <property type="entry name" value="Hsp_70_fam"/>
</dbReference>
<evidence type="ECO:0000313" key="5">
    <source>
        <dbReference type="Proteomes" id="UP001319080"/>
    </source>
</evidence>
<evidence type="ECO:0000256" key="1">
    <source>
        <dbReference type="ARBA" id="ARBA00007381"/>
    </source>
</evidence>
<dbReference type="GO" id="GO:0005524">
    <property type="term" value="F:ATP binding"/>
    <property type="evidence" value="ECO:0007669"/>
    <property type="project" value="UniProtKB-KW"/>
</dbReference>
<dbReference type="AlphaFoldDB" id="A0AAP2E1I8"/>
<organism evidence="4 5">
    <name type="scientific">Dawidia cretensis</name>
    <dbReference type="NCBI Taxonomy" id="2782350"/>
    <lineage>
        <taxon>Bacteria</taxon>
        <taxon>Pseudomonadati</taxon>
        <taxon>Bacteroidota</taxon>
        <taxon>Cytophagia</taxon>
        <taxon>Cytophagales</taxon>
        <taxon>Chryseotaleaceae</taxon>
        <taxon>Dawidia</taxon>
    </lineage>
</organism>
<name>A0AAP2E1I8_9BACT</name>
<comment type="caution">
    <text evidence="4">The sequence shown here is derived from an EMBL/GenBank/DDBJ whole genome shotgun (WGS) entry which is preliminary data.</text>
</comment>
<keyword evidence="2" id="KW-0547">Nucleotide-binding</keyword>
<keyword evidence="5" id="KW-1185">Reference proteome</keyword>
<dbReference type="PANTHER" id="PTHR19375">
    <property type="entry name" value="HEAT SHOCK PROTEIN 70KDA"/>
    <property type="match status" value="1"/>
</dbReference>
<dbReference type="GO" id="GO:0140662">
    <property type="term" value="F:ATP-dependent protein folding chaperone"/>
    <property type="evidence" value="ECO:0007669"/>
    <property type="project" value="InterPro"/>
</dbReference>
<evidence type="ECO:0000256" key="3">
    <source>
        <dbReference type="ARBA" id="ARBA00022840"/>
    </source>
</evidence>
<protein>
    <submittedName>
        <fullName evidence="4">Hsp70 family protein</fullName>
    </submittedName>
</protein>
<keyword evidence="3" id="KW-0067">ATP-binding</keyword>
<dbReference type="InterPro" id="IPR018181">
    <property type="entry name" value="Heat_shock_70_CS"/>
</dbReference>
<evidence type="ECO:0000256" key="2">
    <source>
        <dbReference type="ARBA" id="ARBA00022741"/>
    </source>
</evidence>
<dbReference type="PRINTS" id="PR00301">
    <property type="entry name" value="HEATSHOCK70"/>
</dbReference>
<dbReference type="Proteomes" id="UP001319080">
    <property type="component" value="Unassembled WGS sequence"/>
</dbReference>
<dbReference type="RefSeq" id="WP_254085489.1">
    <property type="nucleotide sequence ID" value="NZ_JAHESE010000017.1"/>
</dbReference>
<dbReference type="PROSITE" id="PS01036">
    <property type="entry name" value="HSP70_3"/>
    <property type="match status" value="1"/>
</dbReference>
<dbReference type="Gene3D" id="3.90.640.10">
    <property type="entry name" value="Actin, Chain A, domain 4"/>
    <property type="match status" value="1"/>
</dbReference>
<dbReference type="InterPro" id="IPR043129">
    <property type="entry name" value="ATPase_NBD"/>
</dbReference>
<dbReference type="PROSITE" id="PS00297">
    <property type="entry name" value="HSP70_1"/>
    <property type="match status" value="1"/>
</dbReference>